<proteinExistence type="inferred from homology"/>
<evidence type="ECO:0000256" key="6">
    <source>
        <dbReference type="ARBA" id="ARBA00022670"/>
    </source>
</evidence>
<dbReference type="EMBL" id="JPSL02000039">
    <property type="protein sequence ID" value="KGQ22764.2"/>
    <property type="molecule type" value="Genomic_DNA"/>
</dbReference>
<dbReference type="Pfam" id="PF02073">
    <property type="entry name" value="Peptidase_M29"/>
    <property type="match status" value="1"/>
</dbReference>
<dbReference type="GO" id="GO:0004177">
    <property type="term" value="F:aminopeptidase activity"/>
    <property type="evidence" value="ECO:0007669"/>
    <property type="project" value="UniProtKB-KW"/>
</dbReference>
<protein>
    <submittedName>
        <fullName evidence="10">Peptidase M29</fullName>
    </submittedName>
</protein>
<name>A0A0A2XC72_THEFI</name>
<evidence type="ECO:0000256" key="5">
    <source>
        <dbReference type="ARBA" id="ARBA00022438"/>
    </source>
</evidence>
<evidence type="ECO:0000256" key="9">
    <source>
        <dbReference type="ARBA" id="ARBA00023049"/>
    </source>
</evidence>
<reference evidence="10 11" key="1">
    <citation type="journal article" date="2015" name="Genome Announc.">
        <title>Draft Genome Sequence of the Thermophile Thermus filiformis ATCC 43280, Producer of Carotenoid-(Di)glucoside-Branched Fatty Acid (Di)esters and Source of Hyperthermostable Enzymes of Biotechnological Interest.</title>
        <authorList>
            <person name="Mandelli F."/>
            <person name="Oliveira Ramires B."/>
            <person name="Couger M.B."/>
            <person name="Paixao D.A."/>
            <person name="Camilo C.M."/>
            <person name="Polikarpov I."/>
            <person name="Prade R."/>
            <person name="Riano-Pachon D.M."/>
            <person name="Squina F.M."/>
        </authorList>
    </citation>
    <scope>NUCLEOTIDE SEQUENCE [LARGE SCALE GENOMIC DNA]</scope>
    <source>
        <strain evidence="10 11">ATCC 43280</strain>
    </source>
</reference>
<comment type="cofactor">
    <cofactor evidence="2">
        <name>Mg(2+)</name>
        <dbReference type="ChEBI" id="CHEBI:18420"/>
    </cofactor>
</comment>
<accession>A0A0A2XC72</accession>
<keyword evidence="11" id="KW-1185">Reference proteome</keyword>
<dbReference type="Gene3D" id="3.40.1830.10">
    <property type="entry name" value="Thermophilic metalloprotease (M29)"/>
    <property type="match status" value="1"/>
</dbReference>
<dbReference type="GO" id="GO:0006508">
    <property type="term" value="P:proteolysis"/>
    <property type="evidence" value="ECO:0007669"/>
    <property type="project" value="UniProtKB-KW"/>
</dbReference>
<dbReference type="RefSeq" id="WP_038061369.1">
    <property type="nucleotide sequence ID" value="NZ_JPSL02000039.1"/>
</dbReference>
<keyword evidence="8" id="KW-0378">Hydrolase</keyword>
<evidence type="ECO:0000256" key="2">
    <source>
        <dbReference type="ARBA" id="ARBA00001946"/>
    </source>
</evidence>
<dbReference type="AlphaFoldDB" id="A0A0A2XC72"/>
<dbReference type="InterPro" id="IPR052170">
    <property type="entry name" value="M29_Exopeptidase"/>
</dbReference>
<evidence type="ECO:0000313" key="11">
    <source>
        <dbReference type="Proteomes" id="UP000030364"/>
    </source>
</evidence>
<gene>
    <name evidence="10" type="ORF">THFILI_07110</name>
</gene>
<comment type="cofactor">
    <cofactor evidence="1">
        <name>Co(2+)</name>
        <dbReference type="ChEBI" id="CHEBI:48828"/>
    </cofactor>
</comment>
<evidence type="ECO:0000256" key="7">
    <source>
        <dbReference type="ARBA" id="ARBA00022723"/>
    </source>
</evidence>
<evidence type="ECO:0000256" key="4">
    <source>
        <dbReference type="ARBA" id="ARBA00008236"/>
    </source>
</evidence>
<dbReference type="Proteomes" id="UP000030364">
    <property type="component" value="Unassembled WGS sequence"/>
</dbReference>
<dbReference type="PANTHER" id="PTHR34448">
    <property type="entry name" value="AMINOPEPTIDASE"/>
    <property type="match status" value="1"/>
</dbReference>
<dbReference type="STRING" id="276.THFILI_07110"/>
<evidence type="ECO:0000256" key="1">
    <source>
        <dbReference type="ARBA" id="ARBA00001941"/>
    </source>
</evidence>
<dbReference type="GO" id="GO:0008237">
    <property type="term" value="F:metallopeptidase activity"/>
    <property type="evidence" value="ECO:0007669"/>
    <property type="project" value="UniProtKB-KW"/>
</dbReference>
<sequence length="405" mass="44556">MKTLDERLTLLAEVVVRVGLNLQPRQELVLTAPIEAVPLVRKVAEAAYRRGASLVLPLLSDDALTLMRYQMADLEALKKAPAWLYEGLARAYREGAARLGIRGGDPRLLEGVPPEKIAVAQEAQAEAYRPALEAISQFVTNWTLVPFAHPAWARRLFPELPEEEAVNRLWEALFQVTRVDQEDPVAAWEAHNRRLGELVRYLNERRFHALHFRGPGTDLTVGLAEGHVWQGGAAQAQNGVVCTPNLPTEEVFTAPHRARVEGYVTSSKPLAYGGQVVEEIFARFEGGVAVEVRAKNGEAFLKALEADEGARRLGEVALVPASSPVAKTGLLFLETLLDENAASHLAFGQSYAENVPGSPEEQVQRGGNQSKIHIDWMIGSPDTDVDGLYEDGTRVALMRRGEWVI</sequence>
<comment type="caution">
    <text evidence="10">The sequence shown here is derived from an EMBL/GenBank/DDBJ whole genome shotgun (WGS) entry which is preliminary data.</text>
</comment>
<evidence type="ECO:0000313" key="10">
    <source>
        <dbReference type="EMBL" id="KGQ22764.2"/>
    </source>
</evidence>
<comment type="similarity">
    <text evidence="4">Belongs to the peptidase M29 family.</text>
</comment>
<comment type="cofactor">
    <cofactor evidence="3">
        <name>Zn(2+)</name>
        <dbReference type="ChEBI" id="CHEBI:29105"/>
    </cofactor>
</comment>
<dbReference type="InterPro" id="IPR035097">
    <property type="entry name" value="M29_N-terminal"/>
</dbReference>
<evidence type="ECO:0000256" key="3">
    <source>
        <dbReference type="ARBA" id="ARBA00001947"/>
    </source>
</evidence>
<keyword evidence="5" id="KW-0031">Aminopeptidase</keyword>
<dbReference type="PRINTS" id="PR00919">
    <property type="entry name" value="THERMOPTASE"/>
</dbReference>
<keyword evidence="9" id="KW-0482">Metalloprotease</keyword>
<keyword evidence="7" id="KW-0479">Metal-binding</keyword>
<organism evidence="10 11">
    <name type="scientific">Thermus filiformis</name>
    <dbReference type="NCBI Taxonomy" id="276"/>
    <lineage>
        <taxon>Bacteria</taxon>
        <taxon>Thermotogati</taxon>
        <taxon>Deinococcota</taxon>
        <taxon>Deinococci</taxon>
        <taxon>Thermales</taxon>
        <taxon>Thermaceae</taxon>
        <taxon>Thermus</taxon>
    </lineage>
</organism>
<dbReference type="GO" id="GO:0046872">
    <property type="term" value="F:metal ion binding"/>
    <property type="evidence" value="ECO:0007669"/>
    <property type="project" value="UniProtKB-KW"/>
</dbReference>
<keyword evidence="6" id="KW-0645">Protease</keyword>
<dbReference type="OrthoDB" id="9803993at2"/>
<dbReference type="SUPFAM" id="SSF144052">
    <property type="entry name" value="Thermophilic metalloprotease-like"/>
    <property type="match status" value="1"/>
</dbReference>
<evidence type="ECO:0000256" key="8">
    <source>
        <dbReference type="ARBA" id="ARBA00022801"/>
    </source>
</evidence>
<dbReference type="MEROPS" id="M29.001"/>
<dbReference type="InterPro" id="IPR000787">
    <property type="entry name" value="Peptidase_M29"/>
</dbReference>
<dbReference type="PANTHER" id="PTHR34448:SF3">
    <property type="entry name" value="AMINOPEPTIDASE AMPS"/>
    <property type="match status" value="1"/>
</dbReference>